<feature type="region of interest" description="Disordered" evidence="1">
    <location>
        <begin position="59"/>
        <end position="80"/>
    </location>
</feature>
<evidence type="ECO:0000256" key="1">
    <source>
        <dbReference type="SAM" id="MobiDB-lite"/>
    </source>
</evidence>
<evidence type="ECO:0000313" key="2">
    <source>
        <dbReference type="EMBL" id="KIL70688.1"/>
    </source>
</evidence>
<dbReference type="InParanoid" id="A0A0C2XNF7"/>
<dbReference type="EMBL" id="KN818223">
    <property type="protein sequence ID" value="KIL70688.1"/>
    <property type="molecule type" value="Genomic_DNA"/>
</dbReference>
<dbReference type="Proteomes" id="UP000054549">
    <property type="component" value="Unassembled WGS sequence"/>
</dbReference>
<protein>
    <submittedName>
        <fullName evidence="2">Uncharacterized protein</fullName>
    </submittedName>
</protein>
<sequence>MQNRHDCFSKRHLKVISTASGSIIVPCILEGIKRHNFCHTCFLSASSAMAGVDIDHDMQQPSCASSDTEPETDDSQENPALSFPSFSSSAQFELCIYEKVMQAINDLENCSIETSQQDTSTETYIVAQVSIIIEFLQGFSTLHDDQCYSEPVISVYKRLVHISFVHRLFDLRQKYRLARNTSILAKTADVYWADVALAYLGLASVALASGDSPEEWNAATEDSLGNHRRDNCIFAAVQLPESWSSIPSVITSHSTSPAAKTLALRLLFTVYVMGKHLNHYDPWIYDR</sequence>
<evidence type="ECO:0000313" key="3">
    <source>
        <dbReference type="Proteomes" id="UP000054549"/>
    </source>
</evidence>
<dbReference type="STRING" id="946122.A0A0C2XNF7"/>
<accession>A0A0C2XNF7</accession>
<dbReference type="AlphaFoldDB" id="A0A0C2XNF7"/>
<keyword evidence="3" id="KW-1185">Reference proteome</keyword>
<dbReference type="HOGENOM" id="CLU_969673_0_0_1"/>
<dbReference type="OrthoDB" id="3233180at2759"/>
<reference evidence="2 3" key="1">
    <citation type="submission" date="2014-04" db="EMBL/GenBank/DDBJ databases">
        <title>Evolutionary Origins and Diversification of the Mycorrhizal Mutualists.</title>
        <authorList>
            <consortium name="DOE Joint Genome Institute"/>
            <consortium name="Mycorrhizal Genomics Consortium"/>
            <person name="Kohler A."/>
            <person name="Kuo A."/>
            <person name="Nagy L.G."/>
            <person name="Floudas D."/>
            <person name="Copeland A."/>
            <person name="Barry K.W."/>
            <person name="Cichocki N."/>
            <person name="Veneault-Fourrey C."/>
            <person name="LaButti K."/>
            <person name="Lindquist E.A."/>
            <person name="Lipzen A."/>
            <person name="Lundell T."/>
            <person name="Morin E."/>
            <person name="Murat C."/>
            <person name="Riley R."/>
            <person name="Ohm R."/>
            <person name="Sun H."/>
            <person name="Tunlid A."/>
            <person name="Henrissat B."/>
            <person name="Grigoriev I.V."/>
            <person name="Hibbett D.S."/>
            <person name="Martin F."/>
        </authorList>
    </citation>
    <scope>NUCLEOTIDE SEQUENCE [LARGE SCALE GENOMIC DNA]</scope>
    <source>
        <strain evidence="2 3">Koide BX008</strain>
    </source>
</reference>
<proteinExistence type="predicted"/>
<organism evidence="2 3">
    <name type="scientific">Amanita muscaria (strain Koide BX008)</name>
    <dbReference type="NCBI Taxonomy" id="946122"/>
    <lineage>
        <taxon>Eukaryota</taxon>
        <taxon>Fungi</taxon>
        <taxon>Dikarya</taxon>
        <taxon>Basidiomycota</taxon>
        <taxon>Agaricomycotina</taxon>
        <taxon>Agaricomycetes</taxon>
        <taxon>Agaricomycetidae</taxon>
        <taxon>Agaricales</taxon>
        <taxon>Pluteineae</taxon>
        <taxon>Amanitaceae</taxon>
        <taxon>Amanita</taxon>
    </lineage>
</organism>
<gene>
    <name evidence="2" type="ORF">M378DRAFT_479731</name>
</gene>
<name>A0A0C2XNF7_AMAMK</name>